<accession>A0A1G5Z5V5</accession>
<dbReference type="AlphaFoldDB" id="A0A1G5Z5V5"/>
<evidence type="ECO:0000313" key="3">
    <source>
        <dbReference type="Proteomes" id="UP000198588"/>
    </source>
</evidence>
<name>A0A1G5Z5V5_9HYPH</name>
<dbReference type="OrthoDB" id="9873934at2"/>
<evidence type="ECO:0000313" key="2">
    <source>
        <dbReference type="EMBL" id="SDA90439.1"/>
    </source>
</evidence>
<keyword evidence="1" id="KW-0732">Signal</keyword>
<sequence length="173" mass="18330">MLRAALIFLATTSAAFPSVAGNLENWITVPPNQSGIAVYVQNPSEKLSISATDANGNSLDKFEWNAPGFPLVRQYRVPPGEYQVTLEGQPGALVDAKAGQISYIEVSPDAAASGFRAILKSDNFDAYKSGFVDALGAISDKLGYESIKPLIFAPAGNKIYIRMAGPGVKPPPN</sequence>
<dbReference type="EMBL" id="FMXM01000014">
    <property type="protein sequence ID" value="SDA90439.1"/>
    <property type="molecule type" value="Genomic_DNA"/>
</dbReference>
<dbReference type="RefSeq" id="WP_143019459.1">
    <property type="nucleotide sequence ID" value="NZ_FMXM01000014.1"/>
</dbReference>
<proteinExistence type="predicted"/>
<feature type="signal peptide" evidence="1">
    <location>
        <begin position="1"/>
        <end position="20"/>
    </location>
</feature>
<reference evidence="2 3" key="1">
    <citation type="submission" date="2016-10" db="EMBL/GenBank/DDBJ databases">
        <authorList>
            <person name="de Groot N.N."/>
        </authorList>
    </citation>
    <scope>NUCLEOTIDE SEQUENCE [LARGE SCALE GENOMIC DNA]</scope>
    <source>
        <strain evidence="2 3">CGMCC 1.12097</strain>
    </source>
</reference>
<gene>
    <name evidence="2" type="ORF">SAMN02927914_04352</name>
</gene>
<organism evidence="2 3">
    <name type="scientific">Mesorhizobium qingshengii</name>
    <dbReference type="NCBI Taxonomy" id="1165689"/>
    <lineage>
        <taxon>Bacteria</taxon>
        <taxon>Pseudomonadati</taxon>
        <taxon>Pseudomonadota</taxon>
        <taxon>Alphaproteobacteria</taxon>
        <taxon>Hyphomicrobiales</taxon>
        <taxon>Phyllobacteriaceae</taxon>
        <taxon>Mesorhizobium</taxon>
    </lineage>
</organism>
<evidence type="ECO:0000256" key="1">
    <source>
        <dbReference type="SAM" id="SignalP"/>
    </source>
</evidence>
<feature type="chain" id="PRO_5011511671" evidence="1">
    <location>
        <begin position="21"/>
        <end position="173"/>
    </location>
</feature>
<dbReference type="Proteomes" id="UP000198588">
    <property type="component" value="Unassembled WGS sequence"/>
</dbReference>
<dbReference type="STRING" id="1165689.SAMN02927914_04352"/>
<protein>
    <submittedName>
        <fullName evidence="2">Uncharacterized protein</fullName>
    </submittedName>
</protein>